<dbReference type="NCBIfam" id="NF010061">
    <property type="entry name" value="PRK13538.1"/>
    <property type="match status" value="1"/>
</dbReference>
<dbReference type="GO" id="GO:0005524">
    <property type="term" value="F:ATP binding"/>
    <property type="evidence" value="ECO:0007669"/>
    <property type="project" value="UniProtKB-KW"/>
</dbReference>
<dbReference type="PANTHER" id="PTHR43499:SF1">
    <property type="entry name" value="ABC TRANSPORTER I FAMILY MEMBER 1"/>
    <property type="match status" value="1"/>
</dbReference>
<organism evidence="8 9">
    <name type="scientific">Dyella soli</name>
    <dbReference type="NCBI Taxonomy" id="522319"/>
    <lineage>
        <taxon>Bacteria</taxon>
        <taxon>Pseudomonadati</taxon>
        <taxon>Pseudomonadota</taxon>
        <taxon>Gammaproteobacteria</taxon>
        <taxon>Lysobacterales</taxon>
        <taxon>Rhodanobacteraceae</taxon>
        <taxon>Dyella</taxon>
    </lineage>
</organism>
<feature type="domain" description="ABC transporter" evidence="7">
    <location>
        <begin position="16"/>
        <end position="214"/>
    </location>
</feature>
<dbReference type="SMART" id="SM00382">
    <property type="entry name" value="AAA"/>
    <property type="match status" value="1"/>
</dbReference>
<accession>A0A4R0YTK3</accession>
<dbReference type="GO" id="GO:0022857">
    <property type="term" value="F:transmembrane transporter activity"/>
    <property type="evidence" value="ECO:0007669"/>
    <property type="project" value="InterPro"/>
</dbReference>
<dbReference type="PROSITE" id="PS00211">
    <property type="entry name" value="ABC_TRANSPORTER_1"/>
    <property type="match status" value="1"/>
</dbReference>
<dbReference type="PROSITE" id="PS50893">
    <property type="entry name" value="ABC_TRANSPORTER_2"/>
    <property type="match status" value="1"/>
</dbReference>
<dbReference type="GO" id="GO:0017004">
    <property type="term" value="P:cytochrome complex assembly"/>
    <property type="evidence" value="ECO:0007669"/>
    <property type="project" value="UniProtKB-KW"/>
</dbReference>
<evidence type="ECO:0000256" key="1">
    <source>
        <dbReference type="ARBA" id="ARBA00022448"/>
    </source>
</evidence>
<comment type="caution">
    <text evidence="8">The sequence shown here is derived from an EMBL/GenBank/DDBJ whole genome shotgun (WGS) entry which is preliminary data.</text>
</comment>
<keyword evidence="9" id="KW-1185">Reference proteome</keyword>
<evidence type="ECO:0000259" key="7">
    <source>
        <dbReference type="PROSITE" id="PS50893"/>
    </source>
</evidence>
<evidence type="ECO:0000256" key="2">
    <source>
        <dbReference type="ARBA" id="ARBA00022741"/>
    </source>
</evidence>
<reference evidence="8 9" key="1">
    <citation type="submission" date="2019-02" db="EMBL/GenBank/DDBJ databases">
        <title>Dyella amyloliquefaciens sp. nov., isolated from forest soil.</title>
        <authorList>
            <person name="Gao Z.-H."/>
            <person name="Qiu L.-H."/>
        </authorList>
    </citation>
    <scope>NUCLEOTIDE SEQUENCE [LARGE SCALE GENOMIC DNA]</scope>
    <source>
        <strain evidence="8 9">KACC 12747</strain>
    </source>
</reference>
<evidence type="ECO:0000313" key="8">
    <source>
        <dbReference type="EMBL" id="TCI09822.1"/>
    </source>
</evidence>
<dbReference type="AlphaFoldDB" id="A0A4R0YTK3"/>
<dbReference type="GO" id="GO:0016887">
    <property type="term" value="F:ATP hydrolysis activity"/>
    <property type="evidence" value="ECO:0007669"/>
    <property type="project" value="InterPro"/>
</dbReference>
<keyword evidence="5" id="KW-1278">Translocase</keyword>
<name>A0A4R0YTK3_9GAMM</name>
<dbReference type="EMBL" id="SJTG01000002">
    <property type="protein sequence ID" value="TCI09822.1"/>
    <property type="molecule type" value="Genomic_DNA"/>
</dbReference>
<dbReference type="Pfam" id="PF00005">
    <property type="entry name" value="ABC_tran"/>
    <property type="match status" value="1"/>
</dbReference>
<keyword evidence="6" id="KW-0472">Membrane</keyword>
<dbReference type="InterPro" id="IPR005895">
    <property type="entry name" value="ABC_transptr_haem_export_CcmA"/>
</dbReference>
<evidence type="ECO:0000313" key="9">
    <source>
        <dbReference type="Proteomes" id="UP000291822"/>
    </source>
</evidence>
<dbReference type="InterPro" id="IPR003439">
    <property type="entry name" value="ABC_transporter-like_ATP-bd"/>
</dbReference>
<keyword evidence="2" id="KW-0547">Nucleotide-binding</keyword>
<keyword evidence="3" id="KW-0201">Cytochrome c-type biogenesis</keyword>
<sequence length="216" mass="23285">MTALSAVAPIPQDVLLEARALSFYRLDEPVFGPLDFCLRAGEVALVEGDNGSGKTTLLRILAGLLHIDEGELQWRGQPWRREEHLGDTLFLGHHLGLKSDLSARENLAVAAGTYGVRDGGSIEGVLVDIGLSGYEDEPVRRLSAGQKKRAALARLLLLPATLWLLDEPYANLDRTGIELVNRLLADHASRGGAALVTSHGAVSFLGGEPKRVRMHA</sequence>
<evidence type="ECO:0000256" key="6">
    <source>
        <dbReference type="ARBA" id="ARBA00023136"/>
    </source>
</evidence>
<evidence type="ECO:0000256" key="5">
    <source>
        <dbReference type="ARBA" id="ARBA00022967"/>
    </source>
</evidence>
<dbReference type="PANTHER" id="PTHR43499">
    <property type="entry name" value="ABC TRANSPORTER I FAMILY MEMBER 1"/>
    <property type="match status" value="1"/>
</dbReference>
<dbReference type="NCBIfam" id="TIGR01189">
    <property type="entry name" value="ccmA"/>
    <property type="match status" value="1"/>
</dbReference>
<dbReference type="InterPro" id="IPR027417">
    <property type="entry name" value="P-loop_NTPase"/>
</dbReference>
<dbReference type="RefSeq" id="WP_131407248.1">
    <property type="nucleotide sequence ID" value="NZ_SJTG01000002.1"/>
</dbReference>
<dbReference type="Gene3D" id="3.40.50.300">
    <property type="entry name" value="P-loop containing nucleotide triphosphate hydrolases"/>
    <property type="match status" value="1"/>
</dbReference>
<dbReference type="InterPro" id="IPR003593">
    <property type="entry name" value="AAA+_ATPase"/>
</dbReference>
<dbReference type="SUPFAM" id="SSF52540">
    <property type="entry name" value="P-loop containing nucleoside triphosphate hydrolases"/>
    <property type="match status" value="1"/>
</dbReference>
<protein>
    <submittedName>
        <fullName evidence="8">Cytochrome c biogenesis heme-transporting ATPase CcmA</fullName>
    </submittedName>
</protein>
<keyword evidence="4" id="KW-0067">ATP-binding</keyword>
<evidence type="ECO:0000256" key="4">
    <source>
        <dbReference type="ARBA" id="ARBA00022840"/>
    </source>
</evidence>
<gene>
    <name evidence="8" type="primary">ccmA</name>
    <name evidence="8" type="ORF">EZM97_12770</name>
</gene>
<dbReference type="Proteomes" id="UP000291822">
    <property type="component" value="Unassembled WGS sequence"/>
</dbReference>
<keyword evidence="1" id="KW-0813">Transport</keyword>
<evidence type="ECO:0000256" key="3">
    <source>
        <dbReference type="ARBA" id="ARBA00022748"/>
    </source>
</evidence>
<dbReference type="InterPro" id="IPR017871">
    <property type="entry name" value="ABC_transporter-like_CS"/>
</dbReference>
<proteinExistence type="predicted"/>